<dbReference type="EMBL" id="JACHET010000001">
    <property type="protein sequence ID" value="MBB6185570.1"/>
    <property type="molecule type" value="Genomic_DNA"/>
</dbReference>
<keyword evidence="2" id="KW-0488">Methylation</keyword>
<dbReference type="AlphaFoldDB" id="A0A099CU70"/>
<dbReference type="InterPro" id="IPR001082">
    <property type="entry name" value="Pilin"/>
</dbReference>
<dbReference type="OrthoDB" id="5767514at2"/>
<evidence type="ECO:0000313" key="6">
    <source>
        <dbReference type="EMBL" id="MBB6185570.1"/>
    </source>
</evidence>
<reference evidence="6 8" key="2">
    <citation type="submission" date="2020-08" db="EMBL/GenBank/DDBJ databases">
        <title>Genomic Encyclopedia of Type Strains, Phase IV (KMG-IV): sequencing the most valuable type-strain genomes for metagenomic binning, comparative biology and taxonomic classification.</title>
        <authorList>
            <person name="Goeker M."/>
        </authorList>
    </citation>
    <scope>NUCLEOTIDE SEQUENCE [LARGE SCALE GENOMIC DNA]</scope>
    <source>
        <strain evidence="6 8">DSM 107085</strain>
    </source>
</reference>
<dbReference type="PANTHER" id="PTHR30093">
    <property type="entry name" value="GENERAL SECRETION PATHWAY PROTEIN G"/>
    <property type="match status" value="1"/>
</dbReference>
<dbReference type="GO" id="GO:0007155">
    <property type="term" value="P:cell adhesion"/>
    <property type="evidence" value="ECO:0007669"/>
    <property type="project" value="InterPro"/>
</dbReference>
<evidence type="ECO:0000256" key="3">
    <source>
        <dbReference type="RuleBase" id="RU000389"/>
    </source>
</evidence>
<dbReference type="PANTHER" id="PTHR30093:SF34">
    <property type="entry name" value="PREPILIN PEPTIDASE-DEPENDENT PROTEIN D"/>
    <property type="match status" value="1"/>
</dbReference>
<accession>A0A099CU70</accession>
<comment type="caution">
    <text evidence="5">The sequence shown here is derived from an EMBL/GenBank/DDBJ whole genome shotgun (WGS) entry which is preliminary data.</text>
</comment>
<dbReference type="SUPFAM" id="SSF54523">
    <property type="entry name" value="Pili subunits"/>
    <property type="match status" value="1"/>
</dbReference>
<feature type="transmembrane region" description="Helical" evidence="4">
    <location>
        <begin position="12"/>
        <end position="30"/>
    </location>
</feature>
<evidence type="ECO:0000313" key="5">
    <source>
        <dbReference type="EMBL" id="KGI77241.1"/>
    </source>
</evidence>
<proteinExistence type="inferred from homology"/>
<sequence length="143" mass="14825">MKSARGFTLIELMIVVAIIAILTSISITVYQNSLGKSQLSEAFTTIDGLKADVADYQHQTGACPSAGVGGILSPASYGGRYVAGATVTSGSNGCLITALMRSNTVAQKLRGKTVTFTMTPNGGNAEWACSSNAPVTYLPQVCR</sequence>
<dbReference type="Proteomes" id="UP000560000">
    <property type="component" value="Unassembled WGS sequence"/>
</dbReference>
<dbReference type="GO" id="GO:0044096">
    <property type="term" value="C:type IV pilus"/>
    <property type="evidence" value="ECO:0007669"/>
    <property type="project" value="TreeGrafter"/>
</dbReference>
<evidence type="ECO:0000256" key="2">
    <source>
        <dbReference type="ARBA" id="ARBA00022481"/>
    </source>
</evidence>
<reference evidence="5 7" key="1">
    <citation type="submission" date="2014-09" db="EMBL/GenBank/DDBJ databases">
        <title>Xanthomonadaceae 3.5X direct submission.</title>
        <authorList>
            <person name="Fang T."/>
            <person name="Wang H."/>
        </authorList>
    </citation>
    <scope>NUCLEOTIDE SEQUENCE [LARGE SCALE GENOMIC DNA]</scope>
    <source>
        <strain evidence="5 7">3.5X</strain>
    </source>
</reference>
<gene>
    <name evidence="6" type="ORF">HNQ86_002915</name>
    <name evidence="5" type="ORF">LF63_0111655</name>
</gene>
<dbReference type="EMBL" id="JROI01000013">
    <property type="protein sequence ID" value="KGI77241.1"/>
    <property type="molecule type" value="Genomic_DNA"/>
</dbReference>
<dbReference type="Proteomes" id="UP000029708">
    <property type="component" value="Unassembled WGS sequence"/>
</dbReference>
<dbReference type="Pfam" id="PF00114">
    <property type="entry name" value="Pilin"/>
    <property type="match status" value="1"/>
</dbReference>
<keyword evidence="3" id="KW-0281">Fimbrium</keyword>
<evidence type="ECO:0000313" key="7">
    <source>
        <dbReference type="Proteomes" id="UP000029708"/>
    </source>
</evidence>
<keyword evidence="4" id="KW-1133">Transmembrane helix</keyword>
<dbReference type="PROSITE" id="PS00409">
    <property type="entry name" value="PROKAR_NTER_METHYL"/>
    <property type="match status" value="1"/>
</dbReference>
<dbReference type="NCBIfam" id="TIGR02532">
    <property type="entry name" value="IV_pilin_GFxxxE"/>
    <property type="match status" value="1"/>
</dbReference>
<protein>
    <submittedName>
        <fullName evidence="6">Type IV pilus assembly protein PilA</fullName>
    </submittedName>
</protein>
<dbReference type="RefSeq" id="WP_043102010.1">
    <property type="nucleotide sequence ID" value="NZ_JACHET010000001.1"/>
</dbReference>
<dbReference type="STRING" id="1543381.LF63_0111655"/>
<keyword evidence="7" id="KW-1185">Reference proteome</keyword>
<keyword evidence="4" id="KW-0472">Membrane</keyword>
<evidence type="ECO:0000313" key="8">
    <source>
        <dbReference type="Proteomes" id="UP000560000"/>
    </source>
</evidence>
<comment type="similarity">
    <text evidence="1 3">Belongs to the N-Me-Phe pilin family.</text>
</comment>
<dbReference type="Gene3D" id="3.30.700.10">
    <property type="entry name" value="Glycoprotein, Type 4 Pilin"/>
    <property type="match status" value="1"/>
</dbReference>
<dbReference type="HOGENOM" id="CLU_091705_4_0_6"/>
<dbReference type="InterPro" id="IPR045584">
    <property type="entry name" value="Pilin-like"/>
</dbReference>
<name>A0A099CU70_9GAMM</name>
<dbReference type="GO" id="GO:0043107">
    <property type="term" value="P:type IV pilus-dependent motility"/>
    <property type="evidence" value="ECO:0007669"/>
    <property type="project" value="TreeGrafter"/>
</dbReference>
<dbReference type="InterPro" id="IPR012902">
    <property type="entry name" value="N_methyl_site"/>
</dbReference>
<evidence type="ECO:0000256" key="4">
    <source>
        <dbReference type="SAM" id="Phobius"/>
    </source>
</evidence>
<organism evidence="5 7">
    <name type="scientific">Oleiagrimonas soli</name>
    <dbReference type="NCBI Taxonomy" id="1543381"/>
    <lineage>
        <taxon>Bacteria</taxon>
        <taxon>Pseudomonadati</taxon>
        <taxon>Pseudomonadota</taxon>
        <taxon>Gammaproteobacteria</taxon>
        <taxon>Lysobacterales</taxon>
        <taxon>Rhodanobacteraceae</taxon>
        <taxon>Oleiagrimonas</taxon>
    </lineage>
</organism>
<dbReference type="Pfam" id="PF07963">
    <property type="entry name" value="N_methyl"/>
    <property type="match status" value="1"/>
</dbReference>
<evidence type="ECO:0000256" key="1">
    <source>
        <dbReference type="ARBA" id="ARBA00005233"/>
    </source>
</evidence>
<keyword evidence="4" id="KW-0812">Transmembrane</keyword>